<dbReference type="Pfam" id="PF13361">
    <property type="entry name" value="UvrD_C"/>
    <property type="match status" value="2"/>
</dbReference>
<dbReference type="GO" id="GO:0003677">
    <property type="term" value="F:DNA binding"/>
    <property type="evidence" value="ECO:0007669"/>
    <property type="project" value="UniProtKB-KW"/>
</dbReference>
<dbReference type="PANTHER" id="PTHR11070">
    <property type="entry name" value="UVRD / RECB / PCRA DNA HELICASE FAMILY MEMBER"/>
    <property type="match status" value="1"/>
</dbReference>
<dbReference type="FunFam" id="1.10.10.160:FF:000001">
    <property type="entry name" value="ATP-dependent DNA helicase"/>
    <property type="match status" value="1"/>
</dbReference>
<dbReference type="RefSeq" id="WP_062277468.1">
    <property type="nucleotide sequence ID" value="NZ_DF968179.1"/>
</dbReference>
<evidence type="ECO:0000256" key="6">
    <source>
        <dbReference type="ARBA" id="ARBA00023125"/>
    </source>
</evidence>
<feature type="domain" description="UvrD-like helicase ATP-binding" evidence="13">
    <location>
        <begin position="9"/>
        <end position="287"/>
    </location>
</feature>
<dbReference type="Proteomes" id="UP000053370">
    <property type="component" value="Unassembled WGS sequence"/>
</dbReference>
<keyword evidence="3 11" id="KW-0378">Hydrolase</keyword>
<dbReference type="OrthoDB" id="9810135at2"/>
<protein>
    <recommendedName>
        <fullName evidence="9">DNA 3'-5' helicase</fullName>
        <ecNumber evidence="9">5.6.2.4</ecNumber>
    </recommendedName>
</protein>
<keyword evidence="16" id="KW-1185">Reference proteome</keyword>
<dbReference type="Gene3D" id="1.10.486.10">
    <property type="entry name" value="PCRA, domain 4"/>
    <property type="match status" value="1"/>
</dbReference>
<dbReference type="CDD" id="cd17932">
    <property type="entry name" value="DEXQc_UvrD"/>
    <property type="match status" value="1"/>
</dbReference>
<dbReference type="Pfam" id="PF00580">
    <property type="entry name" value="UvrD-helicase"/>
    <property type="match status" value="1"/>
</dbReference>
<comment type="catalytic activity">
    <reaction evidence="10">
        <text>ATP + H2O = ADP + phosphate + H(+)</text>
        <dbReference type="Rhea" id="RHEA:13065"/>
        <dbReference type="ChEBI" id="CHEBI:15377"/>
        <dbReference type="ChEBI" id="CHEBI:15378"/>
        <dbReference type="ChEBI" id="CHEBI:30616"/>
        <dbReference type="ChEBI" id="CHEBI:43474"/>
        <dbReference type="ChEBI" id="CHEBI:456216"/>
        <dbReference type="EC" id="5.6.2.4"/>
    </reaction>
</comment>
<keyword evidence="2 11" id="KW-0547">Nucleotide-binding</keyword>
<dbReference type="CDD" id="cd18807">
    <property type="entry name" value="SF1_C_UvrD"/>
    <property type="match status" value="1"/>
</dbReference>
<dbReference type="GO" id="GO:0009314">
    <property type="term" value="P:response to radiation"/>
    <property type="evidence" value="ECO:0007669"/>
    <property type="project" value="UniProtKB-ARBA"/>
</dbReference>
<dbReference type="GO" id="GO:0043138">
    <property type="term" value="F:3'-5' DNA helicase activity"/>
    <property type="evidence" value="ECO:0007669"/>
    <property type="project" value="UniProtKB-EC"/>
</dbReference>
<evidence type="ECO:0000256" key="1">
    <source>
        <dbReference type="ARBA" id="ARBA00009922"/>
    </source>
</evidence>
<dbReference type="GO" id="GO:0016887">
    <property type="term" value="F:ATP hydrolysis activity"/>
    <property type="evidence" value="ECO:0007669"/>
    <property type="project" value="RHEA"/>
</dbReference>
<dbReference type="PROSITE" id="PS51217">
    <property type="entry name" value="UVRD_HELICASE_CTER"/>
    <property type="match status" value="1"/>
</dbReference>
<proteinExistence type="inferred from homology"/>
<dbReference type="Gene3D" id="3.40.50.300">
    <property type="entry name" value="P-loop containing nucleotide triphosphate hydrolases"/>
    <property type="match status" value="2"/>
</dbReference>
<dbReference type="InterPro" id="IPR014017">
    <property type="entry name" value="DNA_helicase_UvrD-like_C"/>
</dbReference>
<dbReference type="AlphaFoldDB" id="A0A0K8P9K1"/>
<dbReference type="InterPro" id="IPR014016">
    <property type="entry name" value="UvrD-like_ATP-bd"/>
</dbReference>
<organism evidence="15">
    <name type="scientific">Flexilinea flocculi</name>
    <dbReference type="NCBI Taxonomy" id="1678840"/>
    <lineage>
        <taxon>Bacteria</taxon>
        <taxon>Bacillati</taxon>
        <taxon>Chloroflexota</taxon>
        <taxon>Anaerolineae</taxon>
        <taxon>Anaerolineales</taxon>
        <taxon>Anaerolineaceae</taxon>
        <taxon>Flexilinea</taxon>
    </lineage>
</organism>
<dbReference type="GO" id="GO:0032991">
    <property type="term" value="C:protein-containing complex"/>
    <property type="evidence" value="ECO:0007669"/>
    <property type="project" value="UniProtKB-ARBA"/>
</dbReference>
<sequence>MEDGMNYLEKLNPQQYQAVTAGNGQILVLAGPGSGKTRVLTQRILYLMKDMGIRPNEILAVTFTNKAAREMQDRVEDLYGASLQGNMWLGTFHAICARILRREASALPFDHNFVIMDADDQVSLVKQIVKELNLDEKLYRANSLHNEISSAKNNLQFPKDLPRSNYHEETLFRIYEKYQQALENSNAVDFDDLLLWAYKLLENNPEIRNRYSRRFRHILVDEFQDTNTAQYGLLRLLASANQNIFVVGDEDQSIYRWRGADYRNIQLFEQDYPNHQKILLEQNYRSTQNVLDVARSVIDLNRNRTKKNLVSDRGCGDKIDYYEAEDDRKEAHYVAETISRLIDNGNAKGSDFAILYRTNAQSRLLEDAFLYRGMPYRLVGAQRFYGRREVKDMIAYLRLVYNPQDEISLTRVINTPPRGIGGKTLQNLRVTAAEAGKASGEILLDLGKNGPDSVFWPDLGRGALALADFGSKLIDWQTELVSHASISSLMERIILETNFQTYVESDDSDDIDRWENVEELRKMAFEYEERGIADFLQNLALVSDQDTITENADAPTLMTLHAVKGLEFNRVFIIGLDDGVLPHSRSLNDPEEMAEERRLFYVGITRARNHVTLVRANQRINFGIPETTIPSRFLADIPRQLLREMNDSGKQKSPRSAGCDTRWENQPVWAQAAGSSFSSSGFHSSGSRIRNGSAEQRKTTEMQFKPSDTVAHPLWGEGTIIESKIEDGEEVVSVNFHSVGLKRLIVPLSKIRKVS</sequence>
<evidence type="ECO:0000256" key="3">
    <source>
        <dbReference type="ARBA" id="ARBA00022801"/>
    </source>
</evidence>
<name>A0A0K8P9K1_9CHLR</name>
<keyword evidence="6" id="KW-0238">DNA-binding</keyword>
<evidence type="ECO:0000259" key="13">
    <source>
        <dbReference type="PROSITE" id="PS51198"/>
    </source>
</evidence>
<evidence type="ECO:0000313" key="16">
    <source>
        <dbReference type="Proteomes" id="UP000053370"/>
    </source>
</evidence>
<keyword evidence="7" id="KW-0413">Isomerase</keyword>
<dbReference type="EC" id="5.6.2.4" evidence="9"/>
<dbReference type="Gene3D" id="1.10.10.160">
    <property type="match status" value="1"/>
</dbReference>
<feature type="domain" description="UvrD-like helicase C-terminal" evidence="14">
    <location>
        <begin position="288"/>
        <end position="565"/>
    </location>
</feature>
<evidence type="ECO:0000256" key="11">
    <source>
        <dbReference type="PROSITE-ProRule" id="PRU00560"/>
    </source>
</evidence>
<gene>
    <name evidence="15" type="ORF">ATC1_11265</name>
</gene>
<evidence type="ECO:0000259" key="14">
    <source>
        <dbReference type="PROSITE" id="PS51217"/>
    </source>
</evidence>
<feature type="region of interest" description="Disordered" evidence="12">
    <location>
        <begin position="675"/>
        <end position="700"/>
    </location>
</feature>
<dbReference type="Pfam" id="PF21196">
    <property type="entry name" value="PcrA_UvrD_tudor"/>
    <property type="match status" value="1"/>
</dbReference>
<dbReference type="InterPro" id="IPR000212">
    <property type="entry name" value="DNA_helicase_UvrD/REP"/>
</dbReference>
<evidence type="ECO:0000313" key="15">
    <source>
        <dbReference type="EMBL" id="GAP39337.1"/>
    </source>
</evidence>
<evidence type="ECO:0000256" key="4">
    <source>
        <dbReference type="ARBA" id="ARBA00022806"/>
    </source>
</evidence>
<dbReference type="SUPFAM" id="SSF52540">
    <property type="entry name" value="P-loop containing nucleoside triphosphate hydrolases"/>
    <property type="match status" value="1"/>
</dbReference>
<dbReference type="InterPro" id="IPR013986">
    <property type="entry name" value="DExx_box_DNA_helicase_dom_sf"/>
</dbReference>
<dbReference type="PANTHER" id="PTHR11070:SF2">
    <property type="entry name" value="ATP-DEPENDENT DNA HELICASE SRS2"/>
    <property type="match status" value="1"/>
</dbReference>
<keyword evidence="5 11" id="KW-0067">ATP-binding</keyword>
<dbReference type="GO" id="GO:0000725">
    <property type="term" value="P:recombinational repair"/>
    <property type="evidence" value="ECO:0007669"/>
    <property type="project" value="TreeGrafter"/>
</dbReference>
<feature type="compositionally biased region" description="Low complexity" evidence="12">
    <location>
        <begin position="675"/>
        <end position="687"/>
    </location>
</feature>
<dbReference type="PATRIC" id="fig|1678840.3.peg.314"/>
<dbReference type="InterPro" id="IPR027417">
    <property type="entry name" value="P-loop_NTPase"/>
</dbReference>
<evidence type="ECO:0000256" key="8">
    <source>
        <dbReference type="ARBA" id="ARBA00034617"/>
    </source>
</evidence>
<keyword evidence="4 11" id="KW-0347">Helicase</keyword>
<evidence type="ECO:0000256" key="9">
    <source>
        <dbReference type="ARBA" id="ARBA00034808"/>
    </source>
</evidence>
<feature type="binding site" evidence="11">
    <location>
        <begin position="30"/>
        <end position="37"/>
    </location>
    <ligand>
        <name>ATP</name>
        <dbReference type="ChEBI" id="CHEBI:30616"/>
    </ligand>
</feature>
<comment type="catalytic activity">
    <reaction evidence="8">
        <text>Couples ATP hydrolysis with the unwinding of duplex DNA by translocating in the 3'-5' direction.</text>
        <dbReference type="EC" id="5.6.2.4"/>
    </reaction>
</comment>
<dbReference type="GO" id="GO:0005829">
    <property type="term" value="C:cytosol"/>
    <property type="evidence" value="ECO:0007669"/>
    <property type="project" value="TreeGrafter"/>
</dbReference>
<evidence type="ECO:0000256" key="5">
    <source>
        <dbReference type="ARBA" id="ARBA00022840"/>
    </source>
</evidence>
<evidence type="ECO:0000256" key="2">
    <source>
        <dbReference type="ARBA" id="ARBA00022741"/>
    </source>
</evidence>
<evidence type="ECO:0000256" key="12">
    <source>
        <dbReference type="SAM" id="MobiDB-lite"/>
    </source>
</evidence>
<evidence type="ECO:0000256" key="10">
    <source>
        <dbReference type="ARBA" id="ARBA00048988"/>
    </source>
</evidence>
<dbReference type="EMBL" id="DF968179">
    <property type="protein sequence ID" value="GAP39337.1"/>
    <property type="molecule type" value="Genomic_DNA"/>
</dbReference>
<dbReference type="PROSITE" id="PS51198">
    <property type="entry name" value="UVRD_HELICASE_ATP_BIND"/>
    <property type="match status" value="1"/>
</dbReference>
<comment type="similarity">
    <text evidence="1">Belongs to the helicase family. UvrD subfamily.</text>
</comment>
<reference evidence="15" key="1">
    <citation type="journal article" date="2015" name="Genome Announc.">
        <title>Draft Genome Sequence of Anaerolineae Strain TC1, a Novel Isolate from a Methanogenic Wastewater Treatment System.</title>
        <authorList>
            <person name="Matsuura N."/>
            <person name="Tourlousse D.M."/>
            <person name="Sun L."/>
            <person name="Toyonaga M."/>
            <person name="Kuroda K."/>
            <person name="Ohashi A."/>
            <person name="Cruz R."/>
            <person name="Yamaguchi T."/>
            <person name="Sekiguchi Y."/>
        </authorList>
    </citation>
    <scope>NUCLEOTIDE SEQUENCE [LARGE SCALE GENOMIC DNA]</scope>
    <source>
        <strain evidence="15">TC1</strain>
    </source>
</reference>
<dbReference type="STRING" id="1678840.ATC1_11265"/>
<evidence type="ECO:0000256" key="7">
    <source>
        <dbReference type="ARBA" id="ARBA00023235"/>
    </source>
</evidence>
<accession>A0A0K8P9K1</accession>
<dbReference type="GO" id="GO:0005524">
    <property type="term" value="F:ATP binding"/>
    <property type="evidence" value="ECO:0007669"/>
    <property type="project" value="UniProtKB-UniRule"/>
</dbReference>